<dbReference type="AlphaFoldDB" id="A0A2I1K4V0"/>
<accession>A0A2I1K4V0</accession>
<evidence type="ECO:0000313" key="1">
    <source>
        <dbReference type="EMBL" id="PKY90666.1"/>
    </source>
</evidence>
<sequence>MNKIKQLLSSCMIVLLLLTSVIPIKAQEERVYQSQDESASFSEIVIADDYTLLTMNPNAEAYEHYMIVFANYVNNELYSRLPSEEDPDEKELMIQLNAMNANFYEIVQQINAKQDVYRAIEEVQDLSSGIYLQLVDRGQLQVKITHPKYYETEDALDIRLYSKDLVQFKKVDQKLVNSFEEAEYELMTEAE</sequence>
<reference evidence="1 2" key="1">
    <citation type="submission" date="2017-12" db="EMBL/GenBank/DDBJ databases">
        <title>Phylogenetic diversity of female urinary microbiome.</title>
        <authorList>
            <person name="Thomas-White K."/>
            <person name="Wolfe A.J."/>
        </authorList>
    </citation>
    <scope>NUCLEOTIDE SEQUENCE [LARGE SCALE GENOMIC DNA]</scope>
    <source>
        <strain evidence="1 2">UMB0898</strain>
    </source>
</reference>
<organism evidence="1 2">
    <name type="scientific">Falseniella ignava</name>
    <dbReference type="NCBI Taxonomy" id="137730"/>
    <lineage>
        <taxon>Bacteria</taxon>
        <taxon>Bacillati</taxon>
        <taxon>Bacillota</taxon>
        <taxon>Bacilli</taxon>
        <taxon>Lactobacillales</taxon>
        <taxon>Aerococcaceae</taxon>
        <taxon>Falseniella</taxon>
    </lineage>
</organism>
<gene>
    <name evidence="1" type="ORF">CYJ57_00390</name>
</gene>
<dbReference type="EMBL" id="PKHE01000001">
    <property type="protein sequence ID" value="PKY90666.1"/>
    <property type="molecule type" value="Genomic_DNA"/>
</dbReference>
<dbReference type="Proteomes" id="UP000234384">
    <property type="component" value="Unassembled WGS sequence"/>
</dbReference>
<evidence type="ECO:0000313" key="2">
    <source>
        <dbReference type="Proteomes" id="UP000234384"/>
    </source>
</evidence>
<name>A0A2I1K4V0_9LACT</name>
<proteinExistence type="predicted"/>
<protein>
    <submittedName>
        <fullName evidence="1">Uncharacterized protein</fullName>
    </submittedName>
</protein>
<dbReference type="RefSeq" id="WP_101953640.1">
    <property type="nucleotide sequence ID" value="NZ_PKHE01000001.1"/>
</dbReference>
<comment type="caution">
    <text evidence="1">The sequence shown here is derived from an EMBL/GenBank/DDBJ whole genome shotgun (WGS) entry which is preliminary data.</text>
</comment>